<dbReference type="Pfam" id="PF25597">
    <property type="entry name" value="SH3_retrovirus"/>
    <property type="match status" value="1"/>
</dbReference>
<proteinExistence type="predicted"/>
<sequence length="930" mass="107838">MHNNIMAAGSRDCPSMLATGRYAQWRSRSSCTYKDDSLAVPKHTTVETLLNMTPENKAYYQSEKEAIYLILTGIEDEIYSTVDTCKKTQEMWEAIKRKPKRVKDSVYHREKMLLCKQAEKGVPLQAEQSDWLADTDEEIYEQELKAHYSYMAKIQENDQNDVECDDERVVLANLIANLKLDVDENKKIQKQLKKTNTTLAQELEECKSILVETSRTLGELIPDREETLALERGSRSKLNKDLVRPYDNTKLNSLYENFKPPTLEYEIQLAHANEIRKKMWPKSFVKYKPNIFKNINFLPVSKSISKIRQAYNVMINNINHFKEIVDQAWVKHTKDHFRAPTAQDMDILIKTCFMPLALKTQNYSFIFVHEFKQEMHANLKYVESFEKEIDELESDKAEFSNMYDMILQECMSNDVMCIYLHFLSDLDAHAELQCLYLHKVKECDCLVQKLSKQTKSISKEVYTELLRRFAKIEKHFISLELTLQQCQEQLKNDTVCNEQASNVFRKEREQYFKSQDLKAQLQDKNIAISELKKLIDKCKGKSVETKFDKPFVVRQPNAQRIPKPSNLPQTARQAVRNKNALKPSMYLIDTRTTQSRAPQLPQTSRNTNPRVSTSTGVNHKTNVSRPQHRSTQIKDKVVPNNSEVKHTKTKVEDHPRIPSISNKKKSVTVCNDILNSRMLNVNAVFATCGKCLADSDHFACVTKMLNDVNARTKKPNAVPISTRRPKGHANKSVVTPPKKKFASKSTTQKPKSYYRMLYEKTSKAWKWWIEQQYPSGYKWVPKTKMKWVPKVRNENVQKRVSFAIDRNITINMVYYVEGLNHNLFSVGQFFDADLEVAFRKSTCFVRDLQGNDLLTDKIKEKGDLCILVGYSTQSKGYHVYNKRTCLIDESIHIRFDEIKEMSETSIVNDTSGHVPQRHKASDYDNSDPVS</sequence>
<evidence type="ECO:0000256" key="2">
    <source>
        <dbReference type="SAM" id="MobiDB-lite"/>
    </source>
</evidence>
<dbReference type="InterPro" id="IPR057670">
    <property type="entry name" value="SH3_retrovirus"/>
</dbReference>
<accession>A0A6L2MF33</accession>
<dbReference type="EMBL" id="BKCJ010006506">
    <property type="protein sequence ID" value="GEU72508.1"/>
    <property type="molecule type" value="Genomic_DNA"/>
</dbReference>
<evidence type="ECO:0000313" key="4">
    <source>
        <dbReference type="EMBL" id="GEU72508.1"/>
    </source>
</evidence>
<name>A0A6L2MF33_TANCI</name>
<protein>
    <submittedName>
        <fullName evidence="4">Retrovirus-related Pol polyprotein from transposon TNT 1-94</fullName>
    </submittedName>
</protein>
<evidence type="ECO:0000259" key="3">
    <source>
        <dbReference type="Pfam" id="PF25597"/>
    </source>
</evidence>
<dbReference type="AlphaFoldDB" id="A0A6L2MF33"/>
<feature type="region of interest" description="Disordered" evidence="2">
    <location>
        <begin position="906"/>
        <end position="930"/>
    </location>
</feature>
<reference evidence="4" key="1">
    <citation type="journal article" date="2019" name="Sci. Rep.">
        <title>Draft genome of Tanacetum cinerariifolium, the natural source of mosquito coil.</title>
        <authorList>
            <person name="Yamashiro T."/>
            <person name="Shiraishi A."/>
            <person name="Satake H."/>
            <person name="Nakayama K."/>
        </authorList>
    </citation>
    <scope>NUCLEOTIDE SEQUENCE</scope>
</reference>
<evidence type="ECO:0000256" key="1">
    <source>
        <dbReference type="SAM" id="Coils"/>
    </source>
</evidence>
<feature type="region of interest" description="Disordered" evidence="2">
    <location>
        <begin position="717"/>
        <end position="745"/>
    </location>
</feature>
<gene>
    <name evidence="4" type="ORF">Tci_044486</name>
</gene>
<feature type="coiled-coil region" evidence="1">
    <location>
        <begin position="382"/>
        <end position="409"/>
    </location>
</feature>
<organism evidence="4">
    <name type="scientific">Tanacetum cinerariifolium</name>
    <name type="common">Dalmatian daisy</name>
    <name type="synonym">Chrysanthemum cinerariifolium</name>
    <dbReference type="NCBI Taxonomy" id="118510"/>
    <lineage>
        <taxon>Eukaryota</taxon>
        <taxon>Viridiplantae</taxon>
        <taxon>Streptophyta</taxon>
        <taxon>Embryophyta</taxon>
        <taxon>Tracheophyta</taxon>
        <taxon>Spermatophyta</taxon>
        <taxon>Magnoliopsida</taxon>
        <taxon>eudicotyledons</taxon>
        <taxon>Gunneridae</taxon>
        <taxon>Pentapetalae</taxon>
        <taxon>asterids</taxon>
        <taxon>campanulids</taxon>
        <taxon>Asterales</taxon>
        <taxon>Asteraceae</taxon>
        <taxon>Asteroideae</taxon>
        <taxon>Anthemideae</taxon>
        <taxon>Anthemidinae</taxon>
        <taxon>Tanacetum</taxon>
    </lineage>
</organism>
<keyword evidence="1" id="KW-0175">Coiled coil</keyword>
<feature type="domain" description="Retroviral polymerase SH3-like" evidence="3">
    <location>
        <begin position="842"/>
        <end position="904"/>
    </location>
</feature>
<feature type="compositionally biased region" description="Polar residues" evidence="2">
    <location>
        <begin position="591"/>
        <end position="625"/>
    </location>
</feature>
<comment type="caution">
    <text evidence="4">The sequence shown here is derived from an EMBL/GenBank/DDBJ whole genome shotgun (WGS) entry which is preliminary data.</text>
</comment>
<feature type="region of interest" description="Disordered" evidence="2">
    <location>
        <begin position="591"/>
        <end position="632"/>
    </location>
</feature>